<reference evidence="2 3" key="1">
    <citation type="submission" date="2019-05" db="EMBL/GenBank/DDBJ databases">
        <title>Another draft genome of Portunus trituberculatus and its Hox gene families provides insights of decapod evolution.</title>
        <authorList>
            <person name="Jeong J.-H."/>
            <person name="Song I."/>
            <person name="Kim S."/>
            <person name="Choi T."/>
            <person name="Kim D."/>
            <person name="Ryu S."/>
            <person name="Kim W."/>
        </authorList>
    </citation>
    <scope>NUCLEOTIDE SEQUENCE [LARGE SCALE GENOMIC DNA]</scope>
    <source>
        <tissue evidence="2">Muscle</tissue>
    </source>
</reference>
<proteinExistence type="predicted"/>
<dbReference type="EMBL" id="VSRR010004321">
    <property type="protein sequence ID" value="MPC39305.1"/>
    <property type="molecule type" value="Genomic_DNA"/>
</dbReference>
<dbReference type="AlphaFoldDB" id="A0A5B7F0P0"/>
<feature type="region of interest" description="Disordered" evidence="1">
    <location>
        <begin position="13"/>
        <end position="92"/>
    </location>
</feature>
<name>A0A5B7F0P0_PORTR</name>
<evidence type="ECO:0000313" key="2">
    <source>
        <dbReference type="EMBL" id="MPC39305.1"/>
    </source>
</evidence>
<dbReference type="Proteomes" id="UP000324222">
    <property type="component" value="Unassembled WGS sequence"/>
</dbReference>
<feature type="compositionally biased region" description="Basic and acidic residues" evidence="1">
    <location>
        <begin position="65"/>
        <end position="76"/>
    </location>
</feature>
<sequence length="92" mass="10138">MSLKCGVTSEVLELAGSKGQPFGPRPRPRQQLEWPYFGGGQRGRSSGPGSTYRHTLDTPAQGWPPRHDRQGVRMKGEAGGQPWRCRGGRHLT</sequence>
<accession>A0A5B7F0P0</accession>
<evidence type="ECO:0000256" key="1">
    <source>
        <dbReference type="SAM" id="MobiDB-lite"/>
    </source>
</evidence>
<evidence type="ECO:0000313" key="3">
    <source>
        <dbReference type="Proteomes" id="UP000324222"/>
    </source>
</evidence>
<keyword evidence="3" id="KW-1185">Reference proteome</keyword>
<protein>
    <submittedName>
        <fullName evidence="2">Uncharacterized protein</fullName>
    </submittedName>
</protein>
<comment type="caution">
    <text evidence="2">The sequence shown here is derived from an EMBL/GenBank/DDBJ whole genome shotgun (WGS) entry which is preliminary data.</text>
</comment>
<organism evidence="2 3">
    <name type="scientific">Portunus trituberculatus</name>
    <name type="common">Swimming crab</name>
    <name type="synonym">Neptunus trituberculatus</name>
    <dbReference type="NCBI Taxonomy" id="210409"/>
    <lineage>
        <taxon>Eukaryota</taxon>
        <taxon>Metazoa</taxon>
        <taxon>Ecdysozoa</taxon>
        <taxon>Arthropoda</taxon>
        <taxon>Crustacea</taxon>
        <taxon>Multicrustacea</taxon>
        <taxon>Malacostraca</taxon>
        <taxon>Eumalacostraca</taxon>
        <taxon>Eucarida</taxon>
        <taxon>Decapoda</taxon>
        <taxon>Pleocyemata</taxon>
        <taxon>Brachyura</taxon>
        <taxon>Eubrachyura</taxon>
        <taxon>Portunoidea</taxon>
        <taxon>Portunidae</taxon>
        <taxon>Portuninae</taxon>
        <taxon>Portunus</taxon>
    </lineage>
</organism>
<gene>
    <name evidence="2" type="ORF">E2C01_032836</name>
</gene>